<feature type="signal peptide" evidence="12">
    <location>
        <begin position="1"/>
        <end position="31"/>
    </location>
</feature>
<evidence type="ECO:0000256" key="1">
    <source>
        <dbReference type="ARBA" id="ARBA00003469"/>
    </source>
</evidence>
<dbReference type="GO" id="GO:0016740">
    <property type="term" value="F:transferase activity"/>
    <property type="evidence" value="ECO:0007669"/>
    <property type="project" value="UniProtKB-KW"/>
</dbReference>
<dbReference type="RefSeq" id="WP_182253956.1">
    <property type="nucleotide sequence ID" value="NZ_CP043732.1"/>
</dbReference>
<evidence type="ECO:0000256" key="6">
    <source>
        <dbReference type="ARBA" id="ARBA00022723"/>
    </source>
</evidence>
<dbReference type="PROSITE" id="PS51257">
    <property type="entry name" value="PROKAR_LIPOPROTEIN"/>
    <property type="match status" value="1"/>
</dbReference>
<keyword evidence="5" id="KW-0808">Transferase</keyword>
<sequence length="347" mass="36797">MTVQRRNGFLAKSLQAGAVAMALALGLSACANGAPADGDGDLQRVDYQLGWLKLTQFGGFFAADEQGFYEEEGIDAEFTAGGSNILSWQQVVTGKALVGDEDNTNALVAIEDGQPLVVIGTVFQTSPFSIISLADDPIESIDDFRGRTIAVSDASLAQFKALTSAAGIAEDEVEFVSAGTDPSQLTTKQVSGYAGYATSQGASLELQGVKTHTLLLEDLGVPSYGNVIVTTKDNLNRHREEIVDFMRASVKGFEYMNANPDDVADLVVNKINPAGGLDSDTEKETARIQRDLIESPTGVLRVDVEKMQAIIDALVDAGTLTSTIDAKTVVDTSVLDDVYGDKTSLLE</sequence>
<evidence type="ECO:0000256" key="10">
    <source>
        <dbReference type="ARBA" id="ARBA00033171"/>
    </source>
</evidence>
<keyword evidence="7" id="KW-0663">Pyridoxal phosphate</keyword>
<evidence type="ECO:0000256" key="7">
    <source>
        <dbReference type="ARBA" id="ARBA00022898"/>
    </source>
</evidence>
<protein>
    <recommendedName>
        <fullName evidence="10">Thiamine pyrimidine synthase</fullName>
    </recommendedName>
</protein>
<gene>
    <name evidence="14" type="ORF">FVO59_01505</name>
</gene>
<comment type="similarity">
    <text evidence="3">Belongs to the NMT1/THI5 family.</text>
</comment>
<evidence type="ECO:0000259" key="13">
    <source>
        <dbReference type="Pfam" id="PF09084"/>
    </source>
</evidence>
<comment type="function">
    <text evidence="1">Responsible for the formation of the pyrimidine heterocycle in the thiamine biosynthesis pathway. Catalyzes the formation of hydroxymethylpyrimidine phosphate (HMP-P) from histidine and pyridoxal phosphate (PLP). The protein uses PLP and the active site histidine to form HMP-P, generating an inactive enzyme. The enzyme can only undergo a single turnover, which suggests it is a suicide enzyme.</text>
</comment>
<dbReference type="PANTHER" id="PTHR31528:SF1">
    <property type="entry name" value="4-AMINO-5-HYDROXYMETHYL-2-METHYLPYRIMIDINE PHOSPHATE SYNTHASE THI11-RELATED"/>
    <property type="match status" value="1"/>
</dbReference>
<dbReference type="GO" id="GO:0046872">
    <property type="term" value="F:metal ion binding"/>
    <property type="evidence" value="ECO:0007669"/>
    <property type="project" value="UniProtKB-KW"/>
</dbReference>
<dbReference type="Pfam" id="PF09084">
    <property type="entry name" value="NMT1"/>
    <property type="match status" value="1"/>
</dbReference>
<dbReference type="InterPro" id="IPR027939">
    <property type="entry name" value="NMT1/THI5"/>
</dbReference>
<evidence type="ECO:0000313" key="14">
    <source>
        <dbReference type="EMBL" id="QMU96018.1"/>
    </source>
</evidence>
<evidence type="ECO:0000256" key="2">
    <source>
        <dbReference type="ARBA" id="ARBA00004948"/>
    </source>
</evidence>
<dbReference type="EMBL" id="CP043732">
    <property type="protein sequence ID" value="QMU96018.1"/>
    <property type="molecule type" value="Genomic_DNA"/>
</dbReference>
<evidence type="ECO:0000256" key="8">
    <source>
        <dbReference type="ARBA" id="ARBA00022977"/>
    </source>
</evidence>
<evidence type="ECO:0000256" key="5">
    <source>
        <dbReference type="ARBA" id="ARBA00022679"/>
    </source>
</evidence>
<proteinExistence type="inferred from homology"/>
<keyword evidence="9" id="KW-0408">Iron</keyword>
<name>A0A7D7W6T3_9MICO</name>
<evidence type="ECO:0000256" key="11">
    <source>
        <dbReference type="ARBA" id="ARBA00048179"/>
    </source>
</evidence>
<keyword evidence="8" id="KW-0784">Thiamine biosynthesis</keyword>
<evidence type="ECO:0000256" key="4">
    <source>
        <dbReference type="ARBA" id="ARBA00011738"/>
    </source>
</evidence>
<dbReference type="Proteomes" id="UP000515708">
    <property type="component" value="Chromosome"/>
</dbReference>
<evidence type="ECO:0000256" key="3">
    <source>
        <dbReference type="ARBA" id="ARBA00009406"/>
    </source>
</evidence>
<reference evidence="14" key="1">
    <citation type="journal article" date="2020" name="Front. Microbiol.">
        <title>Design of Bacterial Strain-Specific qPCR Assays Using NGS Data and Publicly Available Resources and Its Application to Track Biocontrol Strains.</title>
        <authorList>
            <person name="Hernandez I."/>
            <person name="Sant C."/>
            <person name="Martinez R."/>
            <person name="Fernandez C."/>
        </authorList>
    </citation>
    <scope>NUCLEOTIDE SEQUENCE [LARGE SCALE GENOMIC DNA]</scope>
    <source>
        <strain evidence="14">B24</strain>
    </source>
</reference>
<comment type="pathway">
    <text evidence="2">Cofactor biosynthesis; thiamine diphosphate biosynthesis.</text>
</comment>
<comment type="subunit">
    <text evidence="4">Homodimer.</text>
</comment>
<evidence type="ECO:0000256" key="12">
    <source>
        <dbReference type="SAM" id="SignalP"/>
    </source>
</evidence>
<dbReference type="GO" id="GO:0009228">
    <property type="term" value="P:thiamine biosynthetic process"/>
    <property type="evidence" value="ECO:0007669"/>
    <property type="project" value="UniProtKB-KW"/>
</dbReference>
<feature type="chain" id="PRO_5038710347" description="Thiamine pyrimidine synthase" evidence="12">
    <location>
        <begin position="32"/>
        <end position="347"/>
    </location>
</feature>
<feature type="domain" description="SsuA/THI5-like" evidence="13">
    <location>
        <begin position="55"/>
        <end position="262"/>
    </location>
</feature>
<evidence type="ECO:0000256" key="9">
    <source>
        <dbReference type="ARBA" id="ARBA00023004"/>
    </source>
</evidence>
<accession>A0A7D7W6T3</accession>
<dbReference type="AlphaFoldDB" id="A0A7D7W6T3"/>
<comment type="catalytic activity">
    <reaction evidence="11">
        <text>N(6)-(pyridoxal phosphate)-L-lysyl-[4-amino-5-hydroxymethyl-2-methylpyrimidine phosphate synthase] + L-histidyl-[4-amino-5-hydroxymethyl-2-methylpyrimidine phosphate synthase] + 2 Fe(3+) + 4 H2O = L-lysyl-[4-amino-5-hydroxymethyl-2-methylpyrimidine phosphate synthase] + (2S)-2-amino-5-hydroxy-4-oxopentanoyl-[4-amino-5-hydroxymethyl-2-methylpyrimidine phosphate synthase] + 4-amino-2-methyl-5-(phosphooxymethyl)pyrimidine + 3-oxopropanoate + 2 Fe(2+) + 2 H(+)</text>
        <dbReference type="Rhea" id="RHEA:65756"/>
        <dbReference type="Rhea" id="RHEA-COMP:16892"/>
        <dbReference type="Rhea" id="RHEA-COMP:16893"/>
        <dbReference type="Rhea" id="RHEA-COMP:16894"/>
        <dbReference type="Rhea" id="RHEA-COMP:16895"/>
        <dbReference type="ChEBI" id="CHEBI:15377"/>
        <dbReference type="ChEBI" id="CHEBI:15378"/>
        <dbReference type="ChEBI" id="CHEBI:29033"/>
        <dbReference type="ChEBI" id="CHEBI:29034"/>
        <dbReference type="ChEBI" id="CHEBI:29969"/>
        <dbReference type="ChEBI" id="CHEBI:29979"/>
        <dbReference type="ChEBI" id="CHEBI:33190"/>
        <dbReference type="ChEBI" id="CHEBI:58354"/>
        <dbReference type="ChEBI" id="CHEBI:143915"/>
        <dbReference type="ChEBI" id="CHEBI:157692"/>
    </reaction>
    <physiologicalReaction direction="left-to-right" evidence="11">
        <dbReference type="Rhea" id="RHEA:65757"/>
    </physiologicalReaction>
</comment>
<dbReference type="PANTHER" id="PTHR31528">
    <property type="entry name" value="4-AMINO-5-HYDROXYMETHYL-2-METHYLPYRIMIDINE PHOSPHATE SYNTHASE THI11-RELATED"/>
    <property type="match status" value="1"/>
</dbReference>
<keyword evidence="12" id="KW-0732">Signal</keyword>
<dbReference type="InterPro" id="IPR015168">
    <property type="entry name" value="SsuA/THI5"/>
</dbReference>
<keyword evidence="6" id="KW-0479">Metal-binding</keyword>
<dbReference type="SUPFAM" id="SSF53850">
    <property type="entry name" value="Periplasmic binding protein-like II"/>
    <property type="match status" value="1"/>
</dbReference>
<dbReference type="Gene3D" id="3.40.190.10">
    <property type="entry name" value="Periplasmic binding protein-like II"/>
    <property type="match status" value="2"/>
</dbReference>
<organism evidence="14">
    <name type="scientific">Microbacterium esteraromaticum</name>
    <dbReference type="NCBI Taxonomy" id="57043"/>
    <lineage>
        <taxon>Bacteria</taxon>
        <taxon>Bacillati</taxon>
        <taxon>Actinomycetota</taxon>
        <taxon>Actinomycetes</taxon>
        <taxon>Micrococcales</taxon>
        <taxon>Microbacteriaceae</taxon>
        <taxon>Microbacterium</taxon>
    </lineage>
</organism>